<feature type="signal peptide" evidence="1">
    <location>
        <begin position="1"/>
        <end position="30"/>
    </location>
</feature>
<keyword evidence="3" id="KW-1185">Reference proteome</keyword>
<proteinExistence type="predicted"/>
<comment type="caution">
    <text evidence="2">The sequence shown here is derived from an EMBL/GenBank/DDBJ whole genome shotgun (WGS) entry which is preliminary data.</text>
</comment>
<dbReference type="AlphaFoldDB" id="A0A2A2TDW3"/>
<accession>A0A2A2TDW3</accession>
<keyword evidence="1" id="KW-0732">Signal</keyword>
<protein>
    <submittedName>
        <fullName evidence="2">Uncharacterized protein</fullName>
    </submittedName>
</protein>
<evidence type="ECO:0000313" key="2">
    <source>
        <dbReference type="EMBL" id="PAX51836.1"/>
    </source>
</evidence>
<sequence length="146" mass="13971">MISMKFNTKLAVTLFVGASSLFGLASTAFAGPVGVSSVEKGNPEAYNSRNAAAAATFTQIDVGGVNFVTGAASAAIGKTSASATATTATNVSIGGGFGGEGFGLSGQAGSVNSATAIGSDSDVTVTVGGTVAGSGTETGEIKLNSY</sequence>
<organism evidence="2 3">
    <name type="scientific">Brunnivagina elsteri CCALA 953</name>
    <dbReference type="NCBI Taxonomy" id="987040"/>
    <lineage>
        <taxon>Bacteria</taxon>
        <taxon>Bacillati</taxon>
        <taxon>Cyanobacteriota</taxon>
        <taxon>Cyanophyceae</taxon>
        <taxon>Nostocales</taxon>
        <taxon>Calotrichaceae</taxon>
        <taxon>Brunnivagina</taxon>
    </lineage>
</organism>
<dbReference type="Proteomes" id="UP000218238">
    <property type="component" value="Unassembled WGS sequence"/>
</dbReference>
<gene>
    <name evidence="2" type="ORF">CK510_22630</name>
</gene>
<name>A0A2A2TDW3_9CYAN</name>
<evidence type="ECO:0000256" key="1">
    <source>
        <dbReference type="SAM" id="SignalP"/>
    </source>
</evidence>
<reference evidence="2 3" key="1">
    <citation type="submission" date="2017-08" db="EMBL/GenBank/DDBJ databases">
        <title>Draft genome sequence of filamentous cyanobacterium Calothrix elsteri CCALA 953.</title>
        <authorList>
            <person name="Gagunashvili A.N."/>
            <person name="Elster J."/>
            <person name="Andresson O.S."/>
        </authorList>
    </citation>
    <scope>NUCLEOTIDE SEQUENCE [LARGE SCALE GENOMIC DNA]</scope>
    <source>
        <strain evidence="2 3">CCALA 953</strain>
    </source>
</reference>
<feature type="chain" id="PRO_5013330998" evidence="1">
    <location>
        <begin position="31"/>
        <end position="146"/>
    </location>
</feature>
<evidence type="ECO:0000313" key="3">
    <source>
        <dbReference type="Proteomes" id="UP000218238"/>
    </source>
</evidence>
<dbReference type="EMBL" id="NTFS01000325">
    <property type="protein sequence ID" value="PAX51836.1"/>
    <property type="molecule type" value="Genomic_DNA"/>
</dbReference>